<organism evidence="3 4">
    <name type="scientific">Clitoria ternatea</name>
    <name type="common">Butterfly pea</name>
    <dbReference type="NCBI Taxonomy" id="43366"/>
    <lineage>
        <taxon>Eukaryota</taxon>
        <taxon>Viridiplantae</taxon>
        <taxon>Streptophyta</taxon>
        <taxon>Embryophyta</taxon>
        <taxon>Tracheophyta</taxon>
        <taxon>Spermatophyta</taxon>
        <taxon>Magnoliopsida</taxon>
        <taxon>eudicotyledons</taxon>
        <taxon>Gunneridae</taxon>
        <taxon>Pentapetalae</taxon>
        <taxon>rosids</taxon>
        <taxon>fabids</taxon>
        <taxon>Fabales</taxon>
        <taxon>Fabaceae</taxon>
        <taxon>Papilionoideae</taxon>
        <taxon>50 kb inversion clade</taxon>
        <taxon>NPAAA clade</taxon>
        <taxon>indigoferoid/millettioid clade</taxon>
        <taxon>Phaseoleae</taxon>
        <taxon>Clitoria</taxon>
    </lineage>
</organism>
<evidence type="ECO:0000313" key="3">
    <source>
        <dbReference type="EMBL" id="KAK7293251.1"/>
    </source>
</evidence>
<evidence type="ECO:0000259" key="2">
    <source>
        <dbReference type="PROSITE" id="PS50222"/>
    </source>
</evidence>
<dbReference type="InterPro" id="IPR011992">
    <property type="entry name" value="EF-hand-dom_pair"/>
</dbReference>
<dbReference type="SMART" id="SM00054">
    <property type="entry name" value="EFh"/>
    <property type="match status" value="4"/>
</dbReference>
<sequence>MMEEATESCMSFALISQALGNLRLRFLPIKMGAIMCCMSEPSKKRSLDGKLEKKLAEMKRHKFGESRLKSVDSIVMLFPKFKEKLKTFRGMFEQFDEDSNGSIEPNELERFLEHLQLHLPEQEIENLFQFCDIDGSKGIQFNEFIVLLCLIHLLTEPSPSDNSFKAGLVQIGEIFNTIVEVFLFFDQNGDGKLNQKDIVRTLNETSARERSPAHITKSRFQEMDWDKNGQVTFREFLFGFLNWVGIDVDD</sequence>
<dbReference type="InterPro" id="IPR052591">
    <property type="entry name" value="CML21-like"/>
</dbReference>
<protein>
    <recommendedName>
        <fullName evidence="2">EF-hand domain-containing protein</fullName>
    </recommendedName>
</protein>
<gene>
    <name evidence="3" type="ORF">RJT34_16114</name>
</gene>
<proteinExistence type="predicted"/>
<comment type="caution">
    <text evidence="3">The sequence shown here is derived from an EMBL/GenBank/DDBJ whole genome shotgun (WGS) entry which is preliminary data.</text>
</comment>
<keyword evidence="4" id="KW-1185">Reference proteome</keyword>
<feature type="domain" description="EF-hand" evidence="2">
    <location>
        <begin position="173"/>
        <end position="208"/>
    </location>
</feature>
<dbReference type="Proteomes" id="UP001359559">
    <property type="component" value="Unassembled WGS sequence"/>
</dbReference>
<dbReference type="EMBL" id="JAYKXN010000004">
    <property type="protein sequence ID" value="KAK7293251.1"/>
    <property type="molecule type" value="Genomic_DNA"/>
</dbReference>
<dbReference type="InterPro" id="IPR002048">
    <property type="entry name" value="EF_hand_dom"/>
</dbReference>
<dbReference type="AlphaFoldDB" id="A0AAN9J844"/>
<feature type="domain" description="EF-hand" evidence="2">
    <location>
        <begin position="211"/>
        <end position="246"/>
    </location>
</feature>
<dbReference type="Pfam" id="PF13499">
    <property type="entry name" value="EF-hand_7"/>
    <property type="match status" value="2"/>
</dbReference>
<dbReference type="PROSITE" id="PS50222">
    <property type="entry name" value="EF_HAND_2"/>
    <property type="match status" value="4"/>
</dbReference>
<dbReference type="SUPFAM" id="SSF47473">
    <property type="entry name" value="EF-hand"/>
    <property type="match status" value="1"/>
</dbReference>
<dbReference type="InterPro" id="IPR018247">
    <property type="entry name" value="EF_Hand_1_Ca_BS"/>
</dbReference>
<dbReference type="PANTHER" id="PTHR23064">
    <property type="entry name" value="TROPONIN"/>
    <property type="match status" value="1"/>
</dbReference>
<keyword evidence="1" id="KW-0106">Calcium</keyword>
<feature type="domain" description="EF-hand" evidence="2">
    <location>
        <begin position="83"/>
        <end position="118"/>
    </location>
</feature>
<feature type="domain" description="EF-hand" evidence="2">
    <location>
        <begin position="119"/>
        <end position="154"/>
    </location>
</feature>
<name>A0AAN9J844_CLITE</name>
<dbReference type="CDD" id="cd00051">
    <property type="entry name" value="EFh"/>
    <property type="match status" value="1"/>
</dbReference>
<reference evidence="3 4" key="1">
    <citation type="submission" date="2024-01" db="EMBL/GenBank/DDBJ databases">
        <title>The genomes of 5 underutilized Papilionoideae crops provide insights into root nodulation and disease resistance.</title>
        <authorList>
            <person name="Yuan L."/>
        </authorList>
    </citation>
    <scope>NUCLEOTIDE SEQUENCE [LARGE SCALE GENOMIC DNA]</scope>
    <source>
        <strain evidence="3">LY-2023</strain>
        <tissue evidence="3">Leaf</tissue>
    </source>
</reference>
<accession>A0AAN9J844</accession>
<dbReference type="GO" id="GO:0005509">
    <property type="term" value="F:calcium ion binding"/>
    <property type="evidence" value="ECO:0007669"/>
    <property type="project" value="InterPro"/>
</dbReference>
<dbReference type="PROSITE" id="PS00018">
    <property type="entry name" value="EF_HAND_1"/>
    <property type="match status" value="2"/>
</dbReference>
<evidence type="ECO:0000256" key="1">
    <source>
        <dbReference type="ARBA" id="ARBA00022837"/>
    </source>
</evidence>
<dbReference type="Gene3D" id="1.10.238.10">
    <property type="entry name" value="EF-hand"/>
    <property type="match status" value="2"/>
</dbReference>
<evidence type="ECO:0000313" key="4">
    <source>
        <dbReference type="Proteomes" id="UP001359559"/>
    </source>
</evidence>